<evidence type="ECO:0000256" key="3">
    <source>
        <dbReference type="ARBA" id="ARBA00006646"/>
    </source>
</evidence>
<name>A0A380IX38_9STAP</name>
<dbReference type="SUPFAM" id="SSF51261">
    <property type="entry name" value="Duplicated hybrid motif"/>
    <property type="match status" value="1"/>
</dbReference>
<evidence type="ECO:0000256" key="1">
    <source>
        <dbReference type="ARBA" id="ARBA00001667"/>
    </source>
</evidence>
<keyword evidence="7" id="KW-0378">Hydrolase</keyword>
<dbReference type="EC" id="3.4.24.75" evidence="4"/>
<dbReference type="AlphaFoldDB" id="A0A380IX38"/>
<reference evidence="7 8" key="1">
    <citation type="submission" date="2018-06" db="EMBL/GenBank/DDBJ databases">
        <authorList>
            <consortium name="Pathogen Informatics"/>
            <person name="Doyle S."/>
        </authorList>
    </citation>
    <scope>NUCLEOTIDE SEQUENCE [LARGE SCALE GENOMIC DNA]</scope>
    <source>
        <strain evidence="7 8">NCTC13834</strain>
    </source>
</reference>
<gene>
    <name evidence="7" type="ORF">NCTC13834_02792</name>
</gene>
<keyword evidence="5" id="KW-0645">Protease</keyword>
<evidence type="ECO:0000313" key="8">
    <source>
        <dbReference type="Proteomes" id="UP000254412"/>
    </source>
</evidence>
<dbReference type="InterPro" id="IPR050570">
    <property type="entry name" value="Cell_wall_metabolism_enzyme"/>
</dbReference>
<dbReference type="InterPro" id="IPR016047">
    <property type="entry name" value="M23ase_b-sheet_dom"/>
</dbReference>
<comment type="cofactor">
    <cofactor evidence="2">
        <name>Zn(2+)</name>
        <dbReference type="ChEBI" id="CHEBI:29105"/>
    </cofactor>
</comment>
<dbReference type="Gene3D" id="2.70.70.10">
    <property type="entry name" value="Glucose Permease (Domain IIA)"/>
    <property type="match status" value="1"/>
</dbReference>
<proteinExistence type="inferred from homology"/>
<dbReference type="GO" id="GO:0004222">
    <property type="term" value="F:metalloendopeptidase activity"/>
    <property type="evidence" value="ECO:0007669"/>
    <property type="project" value="TreeGrafter"/>
</dbReference>
<dbReference type="GO" id="GO:0006508">
    <property type="term" value="P:proteolysis"/>
    <property type="evidence" value="ECO:0007669"/>
    <property type="project" value="UniProtKB-KW"/>
</dbReference>
<accession>A0A380IX38</accession>
<comment type="catalytic activity">
    <reaction evidence="1">
        <text>Hydrolysis of the -Gly-|-Gly- bond in the pentaglycine inter-peptide link joining staphylococcal cell wall peptidoglycans.</text>
        <dbReference type="EC" id="3.4.24.75"/>
    </reaction>
</comment>
<protein>
    <recommendedName>
        <fullName evidence="4">lysostaphin</fullName>
        <ecNumber evidence="4">3.4.24.75</ecNumber>
    </recommendedName>
</protein>
<comment type="similarity">
    <text evidence="3">Belongs to the peptidase M23B family.</text>
</comment>
<evidence type="ECO:0000256" key="4">
    <source>
        <dbReference type="ARBA" id="ARBA00012322"/>
    </source>
</evidence>
<sequence length="114" mass="12450">MHYGMDFGLFTGTPVKAITSGTVLETKWNPGGGGNTITIKEDDDKHYQWYMHLSEYNVKSGQSINTGDVIAYSGASGEGVTGPHLHFQRMVGEVSNQAAENPREFLEQLGLNSQ</sequence>
<dbReference type="CDD" id="cd12797">
    <property type="entry name" value="M23_peptidase"/>
    <property type="match status" value="1"/>
</dbReference>
<organism evidence="7 8">
    <name type="scientific">Staphylococcus nepalensis</name>
    <dbReference type="NCBI Taxonomy" id="214473"/>
    <lineage>
        <taxon>Bacteria</taxon>
        <taxon>Bacillati</taxon>
        <taxon>Bacillota</taxon>
        <taxon>Bacilli</taxon>
        <taxon>Bacillales</taxon>
        <taxon>Staphylococcaceae</taxon>
        <taxon>Staphylococcus</taxon>
    </lineage>
</organism>
<evidence type="ECO:0000256" key="5">
    <source>
        <dbReference type="ARBA" id="ARBA00023049"/>
    </source>
</evidence>
<feature type="domain" description="M23ase beta-sheet core" evidence="6">
    <location>
        <begin position="1"/>
        <end position="91"/>
    </location>
</feature>
<keyword evidence="5" id="KW-0482">Metalloprotease</keyword>
<dbReference type="Proteomes" id="UP000254412">
    <property type="component" value="Unassembled WGS sequence"/>
</dbReference>
<evidence type="ECO:0000256" key="2">
    <source>
        <dbReference type="ARBA" id="ARBA00001947"/>
    </source>
</evidence>
<dbReference type="EMBL" id="UHDS01000002">
    <property type="protein sequence ID" value="SUN25048.1"/>
    <property type="molecule type" value="Genomic_DNA"/>
</dbReference>
<dbReference type="PANTHER" id="PTHR21666:SF270">
    <property type="entry name" value="MUREIN HYDROLASE ACTIVATOR ENVC"/>
    <property type="match status" value="1"/>
</dbReference>
<dbReference type="PANTHER" id="PTHR21666">
    <property type="entry name" value="PEPTIDASE-RELATED"/>
    <property type="match status" value="1"/>
</dbReference>
<evidence type="ECO:0000313" key="7">
    <source>
        <dbReference type="EMBL" id="SUN25048.1"/>
    </source>
</evidence>
<evidence type="ECO:0000259" key="6">
    <source>
        <dbReference type="Pfam" id="PF01551"/>
    </source>
</evidence>
<dbReference type="InterPro" id="IPR011055">
    <property type="entry name" value="Dup_hybrid_motif"/>
</dbReference>
<dbReference type="Pfam" id="PF01551">
    <property type="entry name" value="Peptidase_M23"/>
    <property type="match status" value="1"/>
</dbReference>